<dbReference type="AlphaFoldDB" id="A0A7K1RN32"/>
<sequence>MSIKTTAWAVGGFILGAICSEYIGLGVESFNEWFGREFGGAPHIKIDFQTTLGCPSGNLADLKRKFSDQSLWLERGADRLFICSDNAINPTVDEAPKVLAREFPGCLNYITGSLRMLRVSDAVCALPGNLGYICDGAKSTEVQSTATLGSPSSVVQPCSSETLSRFGFSTRP</sequence>
<comment type="caution">
    <text evidence="1">The sequence shown here is derived from an EMBL/GenBank/DDBJ whole genome shotgun (WGS) entry which is preliminary data.</text>
</comment>
<evidence type="ECO:0000313" key="1">
    <source>
        <dbReference type="EMBL" id="MVA59434.1"/>
    </source>
</evidence>
<organism evidence="1 2">
    <name type="scientific">Agrobacterium vitis</name>
    <name type="common">Rhizobium vitis</name>
    <dbReference type="NCBI Taxonomy" id="373"/>
    <lineage>
        <taxon>Bacteria</taxon>
        <taxon>Pseudomonadati</taxon>
        <taxon>Pseudomonadota</taxon>
        <taxon>Alphaproteobacteria</taxon>
        <taxon>Hyphomicrobiales</taxon>
        <taxon>Rhizobiaceae</taxon>
        <taxon>Rhizobium/Agrobacterium group</taxon>
        <taxon>Agrobacterium</taxon>
    </lineage>
</organism>
<dbReference type="Proteomes" id="UP000440716">
    <property type="component" value="Unassembled WGS sequence"/>
</dbReference>
<reference evidence="1 2" key="1">
    <citation type="submission" date="2019-12" db="EMBL/GenBank/DDBJ databases">
        <title>Whole-genome sequencing of Allorhizobium vitis.</title>
        <authorList>
            <person name="Gan H.M."/>
            <person name="Szegedi E."/>
            <person name="Burr T."/>
            <person name="Savka M.A."/>
        </authorList>
    </citation>
    <scope>NUCLEOTIDE SEQUENCE [LARGE SCALE GENOMIC DNA]</scope>
    <source>
        <strain evidence="1 2">CG415</strain>
    </source>
</reference>
<evidence type="ECO:0000313" key="2">
    <source>
        <dbReference type="Proteomes" id="UP000440716"/>
    </source>
</evidence>
<accession>A0A7K1RN32</accession>
<name>A0A7K1RN32_AGRVI</name>
<protein>
    <submittedName>
        <fullName evidence="1">Uncharacterized protein</fullName>
    </submittedName>
</protein>
<proteinExistence type="predicted"/>
<dbReference type="RefSeq" id="WP_156593197.1">
    <property type="nucleotide sequence ID" value="NZ_WPHU01000020.1"/>
</dbReference>
<gene>
    <name evidence="1" type="ORF">GOZ88_25430</name>
</gene>
<dbReference type="EMBL" id="WPHU01000020">
    <property type="protein sequence ID" value="MVA59434.1"/>
    <property type="molecule type" value="Genomic_DNA"/>
</dbReference>